<evidence type="ECO:0000256" key="8">
    <source>
        <dbReference type="ARBA" id="ARBA00022723"/>
    </source>
</evidence>
<organism evidence="15 16">
    <name type="scientific">Phaseolus angularis</name>
    <name type="common">Azuki bean</name>
    <name type="synonym">Vigna angularis</name>
    <dbReference type="NCBI Taxonomy" id="3914"/>
    <lineage>
        <taxon>Eukaryota</taxon>
        <taxon>Viridiplantae</taxon>
        <taxon>Streptophyta</taxon>
        <taxon>Embryophyta</taxon>
        <taxon>Tracheophyta</taxon>
        <taxon>Spermatophyta</taxon>
        <taxon>Magnoliopsida</taxon>
        <taxon>eudicotyledons</taxon>
        <taxon>Gunneridae</taxon>
        <taxon>Pentapetalae</taxon>
        <taxon>rosids</taxon>
        <taxon>fabids</taxon>
        <taxon>Fabales</taxon>
        <taxon>Fabaceae</taxon>
        <taxon>Papilionoideae</taxon>
        <taxon>50 kb inversion clade</taxon>
        <taxon>NPAAA clade</taxon>
        <taxon>indigoferoid/millettioid clade</taxon>
        <taxon>Phaseoleae</taxon>
        <taxon>Vigna</taxon>
    </lineage>
</organism>
<dbReference type="PANTHER" id="PTHR43322:SF3">
    <property type="entry name" value="1-DEOXY-D-XYLULOSE-5-PHOSPHATE SYNTHASE"/>
    <property type="match status" value="1"/>
</dbReference>
<keyword evidence="12" id="KW-0414">Isoprene biosynthesis</keyword>
<dbReference type="GO" id="GO:0016114">
    <property type="term" value="P:terpenoid biosynthetic process"/>
    <property type="evidence" value="ECO:0007669"/>
    <property type="project" value="InterPro"/>
</dbReference>
<dbReference type="SMART" id="SM00861">
    <property type="entry name" value="Transket_pyr"/>
    <property type="match status" value="1"/>
</dbReference>
<evidence type="ECO:0000313" key="16">
    <source>
        <dbReference type="Proteomes" id="UP000053144"/>
    </source>
</evidence>
<evidence type="ECO:0000256" key="10">
    <source>
        <dbReference type="ARBA" id="ARBA00022977"/>
    </source>
</evidence>
<dbReference type="OMA" id="DAGQHTY"/>
<evidence type="ECO:0000256" key="13">
    <source>
        <dbReference type="ARBA" id="ARBA00050872"/>
    </source>
</evidence>
<comment type="cofactor">
    <cofactor evidence="2">
        <name>thiamine diphosphate</name>
        <dbReference type="ChEBI" id="CHEBI:58937"/>
    </cofactor>
</comment>
<dbReference type="InterPro" id="IPR033248">
    <property type="entry name" value="Transketolase_C"/>
</dbReference>
<dbReference type="GO" id="GO:0019288">
    <property type="term" value="P:isopentenyl diphosphate biosynthetic process, methylerythritol 4-phosphate pathway"/>
    <property type="evidence" value="ECO:0007669"/>
    <property type="project" value="UniProtKB-ARBA"/>
</dbReference>
<sequence>MVENPLCLKNLSIKELKQLAVEIRSDLSSIMSRTQISAKASMAVVELTVAIHYVFNAPVDKILWDVGDQTYAHKILTGRRSLMTTVKRKNGLSGFTSRFESEYDAFGAGHGCNSISAGLGMAVARDIKGRQERVVAVISNWTTMAGQAYEAMSNAGYLDSNMVVILNDSRHSLLPKIEESPKTSVNALSSTLSKLQSSKSFRRFREAAKGVTKRIGMHELAAKVDEYARGMIGPQGSTLFEELGLYYIGPVDGHNVEDLICVLQEVASLDSMGPVLVHVITDESQGDENNQKSDITDMKQDGGISFDPFKYDTLDNVVRPQTYGDCFVETLVAEAEKDKDIVVVHAGMAMESSLELFQEKFPDRIFDVGMAEQHAVTFASGLACGGLKPFCLIPSSFLQRAYDQVIHDVDQQRIPVRFVITSAGLVGSDGPLQCGAFDITFMSCLPNMIVMAPSDEVELMHMVATATHINDQPACFRYPRGALVGKGYTGGDGIPIKIGRGRILVEGKDVAFLGYGSMVQNCLKAHSLLAKLGIEVTVADARFCKPLDIKLLRQLCKHHSFLITVEEGSIGGFGSHVAEFIAVNGLLDGRIKWRPIVLPDRYIEHASPNEQLDQAGLSGHHIAATALSLLGRTREALQFMCSS</sequence>
<dbReference type="Gramene" id="KOM41955">
    <property type="protein sequence ID" value="KOM41955"/>
    <property type="gene ID" value="LR48_Vigan04g215300"/>
</dbReference>
<evidence type="ECO:0000256" key="11">
    <source>
        <dbReference type="ARBA" id="ARBA00023052"/>
    </source>
</evidence>
<dbReference type="Gene3D" id="3.40.50.970">
    <property type="match status" value="2"/>
</dbReference>
<comment type="catalytic activity">
    <reaction evidence="13">
        <text>D-glyceraldehyde 3-phosphate + pyruvate + H(+) = 1-deoxy-D-xylulose 5-phosphate + CO2</text>
        <dbReference type="Rhea" id="RHEA:12605"/>
        <dbReference type="ChEBI" id="CHEBI:15361"/>
        <dbReference type="ChEBI" id="CHEBI:15378"/>
        <dbReference type="ChEBI" id="CHEBI:16526"/>
        <dbReference type="ChEBI" id="CHEBI:57792"/>
        <dbReference type="ChEBI" id="CHEBI:59776"/>
        <dbReference type="EC" id="2.2.1.7"/>
    </reaction>
    <physiologicalReaction direction="left-to-right" evidence="13">
        <dbReference type="Rhea" id="RHEA:12606"/>
    </physiologicalReaction>
</comment>
<dbReference type="PANTHER" id="PTHR43322">
    <property type="entry name" value="1-D-DEOXYXYLULOSE 5-PHOSPHATE SYNTHASE-RELATED"/>
    <property type="match status" value="1"/>
</dbReference>
<evidence type="ECO:0000256" key="5">
    <source>
        <dbReference type="ARBA" id="ARBA00011738"/>
    </source>
</evidence>
<reference evidence="16" key="1">
    <citation type="journal article" date="2015" name="Proc. Natl. Acad. Sci. U.S.A.">
        <title>Genome sequencing of adzuki bean (Vigna angularis) provides insight into high starch and low fat accumulation and domestication.</title>
        <authorList>
            <person name="Yang K."/>
            <person name="Tian Z."/>
            <person name="Chen C."/>
            <person name="Luo L."/>
            <person name="Zhao B."/>
            <person name="Wang Z."/>
            <person name="Yu L."/>
            <person name="Li Y."/>
            <person name="Sun Y."/>
            <person name="Li W."/>
            <person name="Chen Y."/>
            <person name="Li Y."/>
            <person name="Zhang Y."/>
            <person name="Ai D."/>
            <person name="Zhao J."/>
            <person name="Shang C."/>
            <person name="Ma Y."/>
            <person name="Wu B."/>
            <person name="Wang M."/>
            <person name="Gao L."/>
            <person name="Sun D."/>
            <person name="Zhang P."/>
            <person name="Guo F."/>
            <person name="Wang W."/>
            <person name="Li Y."/>
            <person name="Wang J."/>
            <person name="Varshney R.K."/>
            <person name="Wang J."/>
            <person name="Ling H.Q."/>
            <person name="Wan P."/>
        </authorList>
    </citation>
    <scope>NUCLEOTIDE SEQUENCE</scope>
    <source>
        <strain evidence="16">cv. Jingnong 6</strain>
    </source>
</reference>
<dbReference type="AlphaFoldDB" id="A0A0L9UGG2"/>
<dbReference type="InterPro" id="IPR005477">
    <property type="entry name" value="Dxylulose-5-P_synthase"/>
</dbReference>
<comment type="subunit">
    <text evidence="5">Homodimer.</text>
</comment>
<comment type="similarity">
    <text evidence="4">Belongs to the transketolase family. DXPS subfamily.</text>
</comment>
<evidence type="ECO:0000313" key="15">
    <source>
        <dbReference type="EMBL" id="KOM41955.1"/>
    </source>
</evidence>
<dbReference type="InterPro" id="IPR005475">
    <property type="entry name" value="Transketolase-like_Pyr-bd"/>
</dbReference>
<name>A0A0L9UGG2_PHAAN</name>
<evidence type="ECO:0000256" key="2">
    <source>
        <dbReference type="ARBA" id="ARBA00001964"/>
    </source>
</evidence>
<dbReference type="SUPFAM" id="SSF52518">
    <property type="entry name" value="Thiamin diphosphate-binding fold (THDP-binding)"/>
    <property type="match status" value="2"/>
</dbReference>
<keyword evidence="11" id="KW-0786">Thiamine pyrophosphate</keyword>
<dbReference type="Pfam" id="PF13292">
    <property type="entry name" value="DXP_synthase_N"/>
    <property type="match status" value="1"/>
</dbReference>
<dbReference type="Proteomes" id="UP000053144">
    <property type="component" value="Chromosome 4"/>
</dbReference>
<evidence type="ECO:0000256" key="3">
    <source>
        <dbReference type="ARBA" id="ARBA00004980"/>
    </source>
</evidence>
<keyword evidence="9" id="KW-0460">Magnesium</keyword>
<dbReference type="CDD" id="cd02007">
    <property type="entry name" value="TPP_DXS"/>
    <property type="match status" value="1"/>
</dbReference>
<evidence type="ECO:0000256" key="4">
    <source>
        <dbReference type="ARBA" id="ARBA00011081"/>
    </source>
</evidence>
<dbReference type="FunFam" id="3.40.50.920:FF:000002">
    <property type="entry name" value="1-deoxy-D-xylulose-5-phosphate synthase"/>
    <property type="match status" value="1"/>
</dbReference>
<dbReference type="Pfam" id="PF02780">
    <property type="entry name" value="Transketolase_C"/>
    <property type="match status" value="1"/>
</dbReference>
<evidence type="ECO:0000256" key="6">
    <source>
        <dbReference type="ARBA" id="ARBA00013150"/>
    </source>
</evidence>
<keyword evidence="8" id="KW-0479">Metal-binding</keyword>
<comment type="pathway">
    <text evidence="3">Metabolic intermediate biosynthesis; 1-deoxy-D-xylulose 5-phosphate biosynthesis; 1-deoxy-D-xylulose 5-phosphate from D-glyceraldehyde 3-phosphate and pyruvate: step 1/1.</text>
</comment>
<dbReference type="GO" id="GO:0008661">
    <property type="term" value="F:1-deoxy-D-xylulose-5-phosphate synthase activity"/>
    <property type="evidence" value="ECO:0007669"/>
    <property type="project" value="UniProtKB-EC"/>
</dbReference>
<dbReference type="InterPro" id="IPR029061">
    <property type="entry name" value="THDP-binding"/>
</dbReference>
<evidence type="ECO:0000256" key="7">
    <source>
        <dbReference type="ARBA" id="ARBA00022679"/>
    </source>
</evidence>
<dbReference type="GO" id="GO:0046872">
    <property type="term" value="F:metal ion binding"/>
    <property type="evidence" value="ECO:0007669"/>
    <property type="project" value="UniProtKB-KW"/>
</dbReference>
<dbReference type="NCBIfam" id="TIGR00204">
    <property type="entry name" value="dxs"/>
    <property type="match status" value="1"/>
</dbReference>
<dbReference type="CDD" id="cd07033">
    <property type="entry name" value="TPP_PYR_DXS_TK_like"/>
    <property type="match status" value="1"/>
</dbReference>
<dbReference type="EMBL" id="CM003374">
    <property type="protein sequence ID" value="KOM41955.1"/>
    <property type="molecule type" value="Genomic_DNA"/>
</dbReference>
<comment type="cofactor">
    <cofactor evidence="1">
        <name>Mg(2+)</name>
        <dbReference type="ChEBI" id="CHEBI:18420"/>
    </cofactor>
</comment>
<gene>
    <name evidence="15" type="ORF">LR48_Vigan04g215300</name>
</gene>
<evidence type="ECO:0000256" key="1">
    <source>
        <dbReference type="ARBA" id="ARBA00001946"/>
    </source>
</evidence>
<dbReference type="Gene3D" id="3.40.50.920">
    <property type="match status" value="1"/>
</dbReference>
<keyword evidence="10" id="KW-0784">Thiamine biosynthesis</keyword>
<dbReference type="UniPathway" id="UPA00064">
    <property type="reaction ID" value="UER00091"/>
</dbReference>
<evidence type="ECO:0000256" key="12">
    <source>
        <dbReference type="ARBA" id="ARBA00023229"/>
    </source>
</evidence>
<dbReference type="Pfam" id="PF02779">
    <property type="entry name" value="Transket_pyr"/>
    <property type="match status" value="1"/>
</dbReference>
<feature type="domain" description="Transketolase-like pyrimidine-binding" evidence="14">
    <location>
        <begin position="321"/>
        <end position="486"/>
    </location>
</feature>
<evidence type="ECO:0000259" key="14">
    <source>
        <dbReference type="SMART" id="SM00861"/>
    </source>
</evidence>
<proteinExistence type="inferred from homology"/>
<dbReference type="HAMAP" id="MF_00315">
    <property type="entry name" value="DXP_synth"/>
    <property type="match status" value="1"/>
</dbReference>
<accession>A0A0L9UGG2</accession>
<dbReference type="InterPro" id="IPR009014">
    <property type="entry name" value="Transketo_C/PFOR_II"/>
</dbReference>
<evidence type="ECO:0000256" key="9">
    <source>
        <dbReference type="ARBA" id="ARBA00022842"/>
    </source>
</evidence>
<dbReference type="FunFam" id="3.40.50.970:FF:000005">
    <property type="entry name" value="1-deoxy-D-xylulose-5-phosphate synthase"/>
    <property type="match status" value="1"/>
</dbReference>
<protein>
    <recommendedName>
        <fullName evidence="6">1-deoxy-D-xylulose-5-phosphate synthase</fullName>
        <ecNumber evidence="6">2.2.1.7</ecNumber>
    </recommendedName>
</protein>
<keyword evidence="7" id="KW-0808">Transferase</keyword>
<dbReference type="EC" id="2.2.1.7" evidence="6"/>
<dbReference type="NCBIfam" id="NF003933">
    <property type="entry name" value="PRK05444.2-2"/>
    <property type="match status" value="1"/>
</dbReference>
<dbReference type="SUPFAM" id="SSF52922">
    <property type="entry name" value="TK C-terminal domain-like"/>
    <property type="match status" value="1"/>
</dbReference>
<dbReference type="STRING" id="3914.A0A0L9UGG2"/>
<dbReference type="GO" id="GO:0009228">
    <property type="term" value="P:thiamine biosynthetic process"/>
    <property type="evidence" value="ECO:0007669"/>
    <property type="project" value="UniProtKB-KW"/>
</dbReference>